<comment type="caution">
    <text evidence="1">The sequence shown here is derived from an EMBL/GenBank/DDBJ whole genome shotgun (WGS) entry which is preliminary data.</text>
</comment>
<dbReference type="Proteomes" id="UP000617340">
    <property type="component" value="Unassembled WGS sequence"/>
</dbReference>
<dbReference type="AlphaFoldDB" id="A0A834N6T7"/>
<protein>
    <submittedName>
        <fullName evidence="1">Uncharacterized protein</fullName>
    </submittedName>
</protein>
<gene>
    <name evidence="1" type="ORF">HZH68_009072</name>
</gene>
<proteinExistence type="predicted"/>
<sequence>MAVMVGDLNSATASRVDVDRAGTAGGAVVAVASTLSPMPKREINPNTFPSDCIVYFKLLAENTICRNYENLHKCKSQRIVQVDGGWIADMQREADSRSSVGYLIEFRMFKASSLYYYTEGRSSVFGNFVKVNQTHAYRVSFSITT</sequence>
<name>A0A834N6T7_VESGE</name>
<evidence type="ECO:0000313" key="2">
    <source>
        <dbReference type="Proteomes" id="UP000617340"/>
    </source>
</evidence>
<evidence type="ECO:0000313" key="1">
    <source>
        <dbReference type="EMBL" id="KAF7397850.1"/>
    </source>
</evidence>
<reference evidence="1" key="1">
    <citation type="journal article" date="2020" name="G3 (Bethesda)">
        <title>High-Quality Assemblies for Three Invasive Social Wasps from the &lt;i&gt;Vespula&lt;/i&gt; Genus.</title>
        <authorList>
            <person name="Harrop T.W.R."/>
            <person name="Guhlin J."/>
            <person name="McLaughlin G.M."/>
            <person name="Permina E."/>
            <person name="Stockwell P."/>
            <person name="Gilligan J."/>
            <person name="Le Lec M.F."/>
            <person name="Gruber M.A.M."/>
            <person name="Quinn O."/>
            <person name="Lovegrove M."/>
            <person name="Duncan E.J."/>
            <person name="Remnant E.J."/>
            <person name="Van Eeckhoven J."/>
            <person name="Graham B."/>
            <person name="Knapp R.A."/>
            <person name="Langford K.W."/>
            <person name="Kronenberg Z."/>
            <person name="Press M.O."/>
            <person name="Eacker S.M."/>
            <person name="Wilson-Rankin E.E."/>
            <person name="Purcell J."/>
            <person name="Lester P.J."/>
            <person name="Dearden P.K."/>
        </authorList>
    </citation>
    <scope>NUCLEOTIDE SEQUENCE</scope>
    <source>
        <strain evidence="1">Linc-1</strain>
    </source>
</reference>
<dbReference type="EMBL" id="JACSDZ010000008">
    <property type="protein sequence ID" value="KAF7397850.1"/>
    <property type="molecule type" value="Genomic_DNA"/>
</dbReference>
<keyword evidence="2" id="KW-1185">Reference proteome</keyword>
<organism evidence="1 2">
    <name type="scientific">Vespula germanica</name>
    <name type="common">German yellow jacket</name>
    <name type="synonym">Paravespula germanica</name>
    <dbReference type="NCBI Taxonomy" id="30212"/>
    <lineage>
        <taxon>Eukaryota</taxon>
        <taxon>Metazoa</taxon>
        <taxon>Ecdysozoa</taxon>
        <taxon>Arthropoda</taxon>
        <taxon>Hexapoda</taxon>
        <taxon>Insecta</taxon>
        <taxon>Pterygota</taxon>
        <taxon>Neoptera</taxon>
        <taxon>Endopterygota</taxon>
        <taxon>Hymenoptera</taxon>
        <taxon>Apocrita</taxon>
        <taxon>Aculeata</taxon>
        <taxon>Vespoidea</taxon>
        <taxon>Vespidae</taxon>
        <taxon>Vespinae</taxon>
        <taxon>Vespula</taxon>
    </lineage>
</organism>
<accession>A0A834N6T7</accession>